<keyword evidence="1" id="KW-1133">Transmembrane helix</keyword>
<evidence type="ECO:0000256" key="1">
    <source>
        <dbReference type="SAM" id="Phobius"/>
    </source>
</evidence>
<proteinExistence type="predicted"/>
<gene>
    <name evidence="3" type="ORF">FPZ54_03780</name>
</gene>
<feature type="transmembrane region" description="Helical" evidence="1">
    <location>
        <begin position="6"/>
        <end position="23"/>
    </location>
</feature>
<name>A0A518RCQ8_9SPHN</name>
<dbReference type="OrthoDB" id="4750277at2"/>
<evidence type="ECO:0000259" key="2">
    <source>
        <dbReference type="Pfam" id="PF12158"/>
    </source>
</evidence>
<sequence>MDTFTAVSLGLILLGIPIAWFGIHRYRKQGRRFASAKAHWKRTDAEVIDAQLIDRESTDSDGDSTTWYEPKLRYRYAVEGQVFEGDRTALCTALRFSLFPPAQQWLLAHPPGKMIDLWYDPAQPQDSAPVLDKPSLFVAAAMVIVGGGFAGLGAALLAGLA</sequence>
<dbReference type="Proteomes" id="UP000318055">
    <property type="component" value="Chromosome"/>
</dbReference>
<dbReference type="RefSeq" id="WP_145845124.1">
    <property type="nucleotide sequence ID" value="NZ_CP042239.1"/>
</dbReference>
<keyword evidence="4" id="KW-1185">Reference proteome</keyword>
<keyword evidence="1" id="KW-0472">Membrane</keyword>
<accession>A0A518RCQ8</accession>
<protein>
    <submittedName>
        <fullName evidence="3">DUF3592 domain-containing protein</fullName>
    </submittedName>
</protein>
<reference evidence="3 4" key="1">
    <citation type="submission" date="2019-07" db="EMBL/GenBank/DDBJ databases">
        <title>Sphingomonas alkalisoli sp. nov., isolated from rhizosphere soil of Suaedae salsa.</title>
        <authorList>
            <person name="Zhang H."/>
            <person name="Xu L."/>
            <person name="Zhang J.-X."/>
            <person name="Sun J.-Q."/>
        </authorList>
    </citation>
    <scope>NUCLEOTIDE SEQUENCE [LARGE SCALE GENOMIC DNA]</scope>
    <source>
        <strain evidence="3 4">XS-10</strain>
    </source>
</reference>
<dbReference type="KEGG" id="ssua:FPZ54_03780"/>
<dbReference type="EMBL" id="CP042239">
    <property type="protein sequence ID" value="QDX25232.1"/>
    <property type="molecule type" value="Genomic_DNA"/>
</dbReference>
<feature type="domain" description="DUF3592" evidence="2">
    <location>
        <begin position="43"/>
        <end position="128"/>
    </location>
</feature>
<evidence type="ECO:0000313" key="3">
    <source>
        <dbReference type="EMBL" id="QDX25232.1"/>
    </source>
</evidence>
<dbReference type="Pfam" id="PF12158">
    <property type="entry name" value="DUF3592"/>
    <property type="match status" value="1"/>
</dbReference>
<dbReference type="AlphaFoldDB" id="A0A518RCQ8"/>
<feature type="transmembrane region" description="Helical" evidence="1">
    <location>
        <begin position="136"/>
        <end position="160"/>
    </location>
</feature>
<organism evidence="3 4">
    <name type="scientific">Sphingomonas suaedae</name>
    <dbReference type="NCBI Taxonomy" id="2599297"/>
    <lineage>
        <taxon>Bacteria</taxon>
        <taxon>Pseudomonadati</taxon>
        <taxon>Pseudomonadota</taxon>
        <taxon>Alphaproteobacteria</taxon>
        <taxon>Sphingomonadales</taxon>
        <taxon>Sphingomonadaceae</taxon>
        <taxon>Sphingomonas</taxon>
    </lineage>
</organism>
<evidence type="ECO:0000313" key="4">
    <source>
        <dbReference type="Proteomes" id="UP000318055"/>
    </source>
</evidence>
<keyword evidence="1" id="KW-0812">Transmembrane</keyword>
<dbReference type="InterPro" id="IPR021994">
    <property type="entry name" value="DUF3592"/>
</dbReference>